<proteinExistence type="predicted"/>
<dbReference type="Proteomes" id="UP001303046">
    <property type="component" value="Unassembled WGS sequence"/>
</dbReference>
<protein>
    <submittedName>
        <fullName evidence="3">Uncharacterized protein</fullName>
    </submittedName>
</protein>
<keyword evidence="2" id="KW-0812">Transmembrane</keyword>
<keyword evidence="2" id="KW-1133">Transmembrane helix</keyword>
<sequence>MGLLFSRSSWKLVSSSTRIWQQTSLYLLFVSVSLVLNFYAKHSNRKESPDSRGNPGTVAPGKTGLQESCRPPKRKRTRMTICTYNARTLASDAAIEDLMMQARMIKYDVNKTTETRRRQPLNAVYDIGEELFSRTCDGMGVGGIGISVNTSMELNTDSFEQLTT</sequence>
<name>A0ABR1EN68_NECAM</name>
<keyword evidence="4" id="KW-1185">Reference proteome</keyword>
<evidence type="ECO:0000313" key="3">
    <source>
        <dbReference type="EMBL" id="KAK6764079.1"/>
    </source>
</evidence>
<keyword evidence="2" id="KW-0472">Membrane</keyword>
<evidence type="ECO:0000256" key="1">
    <source>
        <dbReference type="SAM" id="MobiDB-lite"/>
    </source>
</evidence>
<evidence type="ECO:0000256" key="2">
    <source>
        <dbReference type="SAM" id="Phobius"/>
    </source>
</evidence>
<reference evidence="3 4" key="1">
    <citation type="submission" date="2023-08" db="EMBL/GenBank/DDBJ databases">
        <title>A Necator americanus chromosomal reference genome.</title>
        <authorList>
            <person name="Ilik V."/>
            <person name="Petrzelkova K.J."/>
            <person name="Pardy F."/>
            <person name="Fuh T."/>
            <person name="Niatou-Singa F.S."/>
            <person name="Gouil Q."/>
            <person name="Baker L."/>
            <person name="Ritchie M.E."/>
            <person name="Jex A.R."/>
            <person name="Gazzola D."/>
            <person name="Li H."/>
            <person name="Toshio Fujiwara R."/>
            <person name="Zhan B."/>
            <person name="Aroian R.V."/>
            <person name="Pafco B."/>
            <person name="Schwarz E.M."/>
        </authorList>
    </citation>
    <scope>NUCLEOTIDE SEQUENCE [LARGE SCALE GENOMIC DNA]</scope>
    <source>
        <strain evidence="3 4">Aroian</strain>
        <tissue evidence="3">Whole animal</tissue>
    </source>
</reference>
<accession>A0ABR1EN68</accession>
<feature type="region of interest" description="Disordered" evidence="1">
    <location>
        <begin position="44"/>
        <end position="74"/>
    </location>
</feature>
<dbReference type="EMBL" id="JAVFWL010000006">
    <property type="protein sequence ID" value="KAK6764079.1"/>
    <property type="molecule type" value="Genomic_DNA"/>
</dbReference>
<evidence type="ECO:0000313" key="4">
    <source>
        <dbReference type="Proteomes" id="UP001303046"/>
    </source>
</evidence>
<comment type="caution">
    <text evidence="3">The sequence shown here is derived from an EMBL/GenBank/DDBJ whole genome shotgun (WGS) entry which is preliminary data.</text>
</comment>
<feature type="transmembrane region" description="Helical" evidence="2">
    <location>
        <begin position="20"/>
        <end position="40"/>
    </location>
</feature>
<gene>
    <name evidence="3" type="primary">Necator_chrX.g24582</name>
    <name evidence="3" type="ORF">RB195_024417</name>
</gene>
<organism evidence="3 4">
    <name type="scientific">Necator americanus</name>
    <name type="common">Human hookworm</name>
    <dbReference type="NCBI Taxonomy" id="51031"/>
    <lineage>
        <taxon>Eukaryota</taxon>
        <taxon>Metazoa</taxon>
        <taxon>Ecdysozoa</taxon>
        <taxon>Nematoda</taxon>
        <taxon>Chromadorea</taxon>
        <taxon>Rhabditida</taxon>
        <taxon>Rhabditina</taxon>
        <taxon>Rhabditomorpha</taxon>
        <taxon>Strongyloidea</taxon>
        <taxon>Ancylostomatidae</taxon>
        <taxon>Bunostominae</taxon>
        <taxon>Necator</taxon>
    </lineage>
</organism>